<feature type="signal peptide" evidence="2">
    <location>
        <begin position="1"/>
        <end position="20"/>
    </location>
</feature>
<dbReference type="SUPFAM" id="SSF52266">
    <property type="entry name" value="SGNH hydrolase"/>
    <property type="match status" value="1"/>
</dbReference>
<proteinExistence type="predicted"/>
<dbReference type="InterPro" id="IPR051058">
    <property type="entry name" value="GDSL_Est/Lipase"/>
</dbReference>
<dbReference type="PANTHER" id="PTHR45648">
    <property type="entry name" value="GDSL LIPASE/ACYLHYDROLASE FAMILY PROTEIN (AFU_ORTHOLOGUE AFUA_4G14700)"/>
    <property type="match status" value="1"/>
</dbReference>
<feature type="chain" id="PRO_5040288719" evidence="2">
    <location>
        <begin position="21"/>
        <end position="353"/>
    </location>
</feature>
<name>A0A9P4S6L8_9PEZI</name>
<evidence type="ECO:0000313" key="3">
    <source>
        <dbReference type="EMBL" id="KAF2836013.1"/>
    </source>
</evidence>
<gene>
    <name evidence="3" type="ORF">M501DRAFT_940589</name>
</gene>
<dbReference type="InterPro" id="IPR001087">
    <property type="entry name" value="GDSL"/>
</dbReference>
<dbReference type="Proteomes" id="UP000799429">
    <property type="component" value="Unassembled WGS sequence"/>
</dbReference>
<keyword evidence="1" id="KW-0378">Hydrolase</keyword>
<dbReference type="Pfam" id="PF00657">
    <property type="entry name" value="Lipase_GDSL"/>
    <property type="match status" value="1"/>
</dbReference>
<dbReference type="GO" id="GO:0016788">
    <property type="term" value="F:hydrolase activity, acting on ester bonds"/>
    <property type="evidence" value="ECO:0007669"/>
    <property type="project" value="InterPro"/>
</dbReference>
<accession>A0A9P4S6L8</accession>
<keyword evidence="4" id="KW-1185">Reference proteome</keyword>
<dbReference type="OrthoDB" id="1600564at2759"/>
<dbReference type="EMBL" id="MU006105">
    <property type="protein sequence ID" value="KAF2836013.1"/>
    <property type="molecule type" value="Genomic_DNA"/>
</dbReference>
<comment type="caution">
    <text evidence="3">The sequence shown here is derived from an EMBL/GenBank/DDBJ whole genome shotgun (WGS) entry which is preliminary data.</text>
</comment>
<dbReference type="CDD" id="cd01846">
    <property type="entry name" value="fatty_acyltransferase_like"/>
    <property type="match status" value="1"/>
</dbReference>
<keyword evidence="2" id="KW-0732">Signal</keyword>
<dbReference type="InterPro" id="IPR036514">
    <property type="entry name" value="SGNH_hydro_sf"/>
</dbReference>
<evidence type="ECO:0000313" key="4">
    <source>
        <dbReference type="Proteomes" id="UP000799429"/>
    </source>
</evidence>
<evidence type="ECO:0000256" key="1">
    <source>
        <dbReference type="ARBA" id="ARBA00022801"/>
    </source>
</evidence>
<protein>
    <submittedName>
        <fullName evidence="3">Carbohydrate esterase family 16 protein</fullName>
    </submittedName>
</protein>
<dbReference type="PANTHER" id="PTHR45648:SF22">
    <property type="entry name" value="GDSL LIPASE_ACYLHYDROLASE FAMILY PROTEIN (AFU_ORTHOLOGUE AFUA_4G14700)"/>
    <property type="match status" value="1"/>
</dbReference>
<dbReference type="AlphaFoldDB" id="A0A9P4S6L8"/>
<organism evidence="3 4">
    <name type="scientific">Patellaria atrata CBS 101060</name>
    <dbReference type="NCBI Taxonomy" id="1346257"/>
    <lineage>
        <taxon>Eukaryota</taxon>
        <taxon>Fungi</taxon>
        <taxon>Dikarya</taxon>
        <taxon>Ascomycota</taxon>
        <taxon>Pezizomycotina</taxon>
        <taxon>Dothideomycetes</taxon>
        <taxon>Dothideomycetes incertae sedis</taxon>
        <taxon>Patellariales</taxon>
        <taxon>Patellariaceae</taxon>
        <taxon>Patellaria</taxon>
    </lineage>
</organism>
<dbReference type="Gene3D" id="3.40.50.1110">
    <property type="entry name" value="SGNH hydrolase"/>
    <property type="match status" value="1"/>
</dbReference>
<reference evidence="3" key="1">
    <citation type="journal article" date="2020" name="Stud. Mycol.">
        <title>101 Dothideomycetes genomes: a test case for predicting lifestyles and emergence of pathogens.</title>
        <authorList>
            <person name="Haridas S."/>
            <person name="Albert R."/>
            <person name="Binder M."/>
            <person name="Bloem J."/>
            <person name="Labutti K."/>
            <person name="Salamov A."/>
            <person name="Andreopoulos B."/>
            <person name="Baker S."/>
            <person name="Barry K."/>
            <person name="Bills G."/>
            <person name="Bluhm B."/>
            <person name="Cannon C."/>
            <person name="Castanera R."/>
            <person name="Culley D."/>
            <person name="Daum C."/>
            <person name="Ezra D."/>
            <person name="Gonzalez J."/>
            <person name="Henrissat B."/>
            <person name="Kuo A."/>
            <person name="Liang C."/>
            <person name="Lipzen A."/>
            <person name="Lutzoni F."/>
            <person name="Magnuson J."/>
            <person name="Mondo S."/>
            <person name="Nolan M."/>
            <person name="Ohm R."/>
            <person name="Pangilinan J."/>
            <person name="Park H.-J."/>
            <person name="Ramirez L."/>
            <person name="Alfaro M."/>
            <person name="Sun H."/>
            <person name="Tritt A."/>
            <person name="Yoshinaga Y."/>
            <person name="Zwiers L.-H."/>
            <person name="Turgeon B."/>
            <person name="Goodwin S."/>
            <person name="Spatafora J."/>
            <person name="Crous P."/>
            <person name="Grigoriev I."/>
        </authorList>
    </citation>
    <scope>NUCLEOTIDE SEQUENCE</scope>
    <source>
        <strain evidence="3">CBS 101060</strain>
    </source>
</reference>
<sequence length="353" mass="39737">MRLPSPILLGITLCVQLTLASPRDVWSIRKLRSLVAFGDSYTDESRLGYFYNNNGSAPPVGWIGPEGAVTASGGRVWARYVSQYTGAKLYNYAVSGAVCSNAVTPRWFGPINDNFPAVAEYEVPAFIADSHHRTHRKPTLDISASQTVYSIWIGTNDLGNYAFLTDSQVKGKTISDYLDCVYGQLEKLYKNGARYFVIMNAAPLELLPQYAPMDAGGLATTQFWPDKWANITAAHEKIKEYVALVNDNYKYRTPYETKVKRRYPGAHFAVFDTYDLLSDIYYNPTRYLNGTGPPNVQGYQNHCVNNTCTPQGDPDAYLWYDELHPSEQTDRIIAKNFVDVVNGRSKWATYWSD</sequence>
<evidence type="ECO:0000256" key="2">
    <source>
        <dbReference type="SAM" id="SignalP"/>
    </source>
</evidence>